<dbReference type="EMBL" id="JASBWV010000003">
    <property type="protein sequence ID" value="KAJ9127224.1"/>
    <property type="molecule type" value="Genomic_DNA"/>
</dbReference>
<comment type="caution">
    <text evidence="1">The sequence shown here is derived from an EMBL/GenBank/DDBJ whole genome shotgun (WGS) entry which is preliminary data.</text>
</comment>
<reference evidence="1" key="1">
    <citation type="submission" date="2023-04" db="EMBL/GenBank/DDBJ databases">
        <title>Draft Genome sequencing of Naganishia species isolated from polar environments using Oxford Nanopore Technology.</title>
        <authorList>
            <person name="Leo P."/>
            <person name="Venkateswaran K."/>
        </authorList>
    </citation>
    <scope>NUCLEOTIDE SEQUENCE</scope>
    <source>
        <strain evidence="1">DBVPG 5303</strain>
    </source>
</reference>
<name>A0ACC2XT48_9TREE</name>
<sequence length="549" mass="59437">MSSHRTSVPVPQHSDLTLVALAEGNEMKTADNVDKSTSPARVSLNTQYYPARDSTAPLEPIDEFDIAPVDQPPDIQALQDREPFAILARHLSGVSTVAESRHDGSNGGPQPVFEPPPDGGMEAWLVVMGAWFVLFVQFGIITSFGQFEAWYSENQLRGYPKQKIAWCGSLSTFCVFFFSIFSGRWFDAHGPRLLIVVGTSTGVVALFCLAFCKVYYQFILAHLLFGIAGGMLYTPCTSSIAHWFLRRRATAVGLILCGSGLGGVLLPIMLSRLFPRIGFRDSVLVLAAVSTVLFLPAWFTVKARLPPKKGIPWSHAVNPWRETRYTVFVLGVALVWLNYFSPYFNANSFALSQGLPEHVATYATAILNAGSFTGRAFSGPMAGRFGVIEVFIACGVAGGISVLALWSSRAVGTAGTIIGLYLYGLFGGLLHGFLLRHETPITDATTDAFVTSGAVIALVAACCAQISPVREFGLRLGMMWTVASLPLLAGPQLAGLLVQKEGGYTGFSLFSGITIIAGSLLAFAPVMWKRYRSRRQRILNPGVEQTTKA</sequence>
<dbReference type="Proteomes" id="UP001234202">
    <property type="component" value="Unassembled WGS sequence"/>
</dbReference>
<accession>A0ACC2XT48</accession>
<proteinExistence type="predicted"/>
<gene>
    <name evidence="1" type="ORF">QFC24_001462</name>
</gene>
<protein>
    <submittedName>
        <fullName evidence="1">Uncharacterized protein</fullName>
    </submittedName>
</protein>
<evidence type="ECO:0000313" key="1">
    <source>
        <dbReference type="EMBL" id="KAJ9127224.1"/>
    </source>
</evidence>
<organism evidence="1 2">
    <name type="scientific">Naganishia onofrii</name>
    <dbReference type="NCBI Taxonomy" id="1851511"/>
    <lineage>
        <taxon>Eukaryota</taxon>
        <taxon>Fungi</taxon>
        <taxon>Dikarya</taxon>
        <taxon>Basidiomycota</taxon>
        <taxon>Agaricomycotina</taxon>
        <taxon>Tremellomycetes</taxon>
        <taxon>Filobasidiales</taxon>
        <taxon>Filobasidiaceae</taxon>
        <taxon>Naganishia</taxon>
    </lineage>
</organism>
<evidence type="ECO:0000313" key="2">
    <source>
        <dbReference type="Proteomes" id="UP001234202"/>
    </source>
</evidence>
<keyword evidence="2" id="KW-1185">Reference proteome</keyword>